<evidence type="ECO:0000313" key="3">
    <source>
        <dbReference type="Proteomes" id="UP000439965"/>
    </source>
</evidence>
<evidence type="ECO:0000256" key="1">
    <source>
        <dbReference type="SAM" id="Phobius"/>
    </source>
</evidence>
<accession>A0A6I4XIV6</accession>
<dbReference type="AlphaFoldDB" id="A0A6I4XIV6"/>
<dbReference type="EMBL" id="WVTI01000030">
    <property type="protein sequence ID" value="MXS27543.1"/>
    <property type="molecule type" value="Genomic_DNA"/>
</dbReference>
<keyword evidence="1" id="KW-1133">Transmembrane helix</keyword>
<feature type="transmembrane region" description="Helical" evidence="1">
    <location>
        <begin position="6"/>
        <end position="26"/>
    </location>
</feature>
<keyword evidence="1" id="KW-0472">Membrane</keyword>
<dbReference type="Pfam" id="PF13955">
    <property type="entry name" value="Fst_toxin"/>
    <property type="match status" value="1"/>
</dbReference>
<keyword evidence="1" id="KW-0812">Transmembrane</keyword>
<sequence>MFETLISLIIAPLLVGIVLILFDRWLDD</sequence>
<dbReference type="Proteomes" id="UP000439965">
    <property type="component" value="Unassembled WGS sequence"/>
</dbReference>
<evidence type="ECO:0000313" key="2">
    <source>
        <dbReference type="EMBL" id="MXS27543.1"/>
    </source>
</evidence>
<dbReference type="InterPro" id="IPR025882">
    <property type="entry name" value="Toxin_Fst"/>
</dbReference>
<protein>
    <submittedName>
        <fullName evidence="2">Type I toxin-antitoxin system Fst family toxin</fullName>
    </submittedName>
</protein>
<reference evidence="2 3" key="1">
    <citation type="submission" date="2019-04" db="EMBL/GenBank/DDBJ databases">
        <title>Step-wise assembly of the neonatal virome modulated by breast feeding.</title>
        <authorList>
            <person name="Liang G."/>
            <person name="Bushman F."/>
        </authorList>
    </citation>
    <scope>NUCLEOTIDE SEQUENCE [LARGE SCALE GENOMIC DNA]</scope>
    <source>
        <strain evidence="2 3">E3404</strain>
    </source>
</reference>
<dbReference type="NCBIfam" id="NF033608">
    <property type="entry name" value="type_I_tox_Fst"/>
    <property type="match status" value="1"/>
</dbReference>
<comment type="caution">
    <text evidence="2">The sequence shown here is derived from an EMBL/GenBank/DDBJ whole genome shotgun (WGS) entry which is preliminary data.</text>
</comment>
<dbReference type="RefSeq" id="WP_114148919.1">
    <property type="nucleotide sequence ID" value="NZ_CABEIK010000002.1"/>
</dbReference>
<organism evidence="2 3">
    <name type="scientific">Enterococcus gallinarum</name>
    <dbReference type="NCBI Taxonomy" id="1353"/>
    <lineage>
        <taxon>Bacteria</taxon>
        <taxon>Bacillati</taxon>
        <taxon>Bacillota</taxon>
        <taxon>Bacilli</taxon>
        <taxon>Lactobacillales</taxon>
        <taxon>Enterococcaceae</taxon>
        <taxon>Enterococcus</taxon>
    </lineage>
</organism>
<name>A0A6I4XIV6_ENTGA</name>
<gene>
    <name evidence="2" type="ORF">GTI89_15925</name>
</gene>
<proteinExistence type="predicted"/>